<evidence type="ECO:0000313" key="22">
    <source>
        <dbReference type="Proteomes" id="UP000183832"/>
    </source>
</evidence>
<evidence type="ECO:0000259" key="20">
    <source>
        <dbReference type="SMART" id="SM01241"/>
    </source>
</evidence>
<dbReference type="PANTHER" id="PTHR10082">
    <property type="entry name" value="INTEGRIN BETA SUBUNIT"/>
    <property type="match status" value="1"/>
</dbReference>
<evidence type="ECO:0000256" key="7">
    <source>
        <dbReference type="ARBA" id="ARBA00022737"/>
    </source>
</evidence>
<dbReference type="PIRSF" id="PIRSF002512">
    <property type="entry name" value="Integrin_B"/>
    <property type="match status" value="1"/>
</dbReference>
<dbReference type="AlphaFoldDB" id="A0A1J1HHK0"/>
<dbReference type="Gene3D" id="1.20.5.100">
    <property type="entry name" value="Cytochrome c1, transmembrane anchor, C-terminal"/>
    <property type="match status" value="1"/>
</dbReference>
<keyword evidence="12 14" id="KW-1015">Disulfide bond</keyword>
<evidence type="ECO:0000256" key="14">
    <source>
        <dbReference type="PIRSR" id="PIRSR002512-1"/>
    </source>
</evidence>
<dbReference type="SUPFAM" id="SSF53300">
    <property type="entry name" value="vWA-like"/>
    <property type="match status" value="1"/>
</dbReference>
<dbReference type="Pfam" id="PF17205">
    <property type="entry name" value="PSI_integrin"/>
    <property type="match status" value="1"/>
</dbReference>
<feature type="disulfide bond" evidence="14">
    <location>
        <begin position="618"/>
        <end position="627"/>
    </location>
</feature>
<feature type="disulfide bond" evidence="14">
    <location>
        <begin position="611"/>
        <end position="616"/>
    </location>
</feature>
<reference evidence="21 22" key="1">
    <citation type="submission" date="2015-04" db="EMBL/GenBank/DDBJ databases">
        <authorList>
            <person name="Syromyatnikov M.Y."/>
            <person name="Popov V.N."/>
        </authorList>
    </citation>
    <scope>NUCLEOTIDE SEQUENCE [LARGE SCALE GENOMIC DNA]</scope>
</reference>
<feature type="disulfide bond" evidence="14">
    <location>
        <begin position="536"/>
        <end position="545"/>
    </location>
</feature>
<dbReference type="InterPro" id="IPR014836">
    <property type="entry name" value="Integrin_bsu_cyt_dom"/>
</dbReference>
<feature type="disulfide bond" evidence="14">
    <location>
        <begin position="246"/>
        <end position="287"/>
    </location>
</feature>
<evidence type="ECO:0000256" key="6">
    <source>
        <dbReference type="ARBA" id="ARBA00022729"/>
    </source>
</evidence>
<dbReference type="SMART" id="SM00187">
    <property type="entry name" value="INB"/>
    <property type="match status" value="1"/>
</dbReference>
<dbReference type="GO" id="GO:0016477">
    <property type="term" value="P:cell migration"/>
    <property type="evidence" value="ECO:0007669"/>
    <property type="project" value="TreeGrafter"/>
</dbReference>
<dbReference type="STRING" id="568069.A0A1J1HHK0"/>
<dbReference type="Gene3D" id="2.60.40.1510">
    <property type="entry name" value="ntegrin, alpha v. Chain A, domain 3"/>
    <property type="match status" value="1"/>
</dbReference>
<dbReference type="SMART" id="SM01241">
    <property type="entry name" value="Integrin_b_cyt"/>
    <property type="match status" value="1"/>
</dbReference>
<evidence type="ECO:0000256" key="11">
    <source>
        <dbReference type="ARBA" id="ARBA00023136"/>
    </source>
</evidence>
<evidence type="ECO:0000256" key="12">
    <source>
        <dbReference type="ARBA" id="ARBA00023157"/>
    </source>
</evidence>
<dbReference type="InterPro" id="IPR002369">
    <property type="entry name" value="Integrin_bsu_VWA"/>
</dbReference>
<keyword evidence="11 17" id="KW-0472">Membrane</keyword>
<protein>
    <recommendedName>
        <fullName evidence="15">Integrin beta</fullName>
    </recommendedName>
</protein>
<dbReference type="GO" id="GO:0005925">
    <property type="term" value="C:focal adhesion"/>
    <property type="evidence" value="ECO:0007669"/>
    <property type="project" value="TreeGrafter"/>
</dbReference>
<evidence type="ECO:0000256" key="10">
    <source>
        <dbReference type="ARBA" id="ARBA00023037"/>
    </source>
</evidence>
<dbReference type="Gene3D" id="3.40.50.410">
    <property type="entry name" value="von Willebrand factor, type A domain"/>
    <property type="match status" value="1"/>
</dbReference>
<evidence type="ECO:0000259" key="19">
    <source>
        <dbReference type="SMART" id="SM00187"/>
    </source>
</evidence>
<dbReference type="GO" id="GO:0008305">
    <property type="term" value="C:integrin complex"/>
    <property type="evidence" value="ECO:0007669"/>
    <property type="project" value="TreeGrafter"/>
</dbReference>
<dbReference type="GO" id="GO:0007229">
    <property type="term" value="P:integrin-mediated signaling pathway"/>
    <property type="evidence" value="ECO:0007669"/>
    <property type="project" value="UniProtKB-KW"/>
</dbReference>
<feature type="transmembrane region" description="Helical" evidence="17">
    <location>
        <begin position="729"/>
        <end position="752"/>
    </location>
</feature>
<evidence type="ECO:0000256" key="15">
    <source>
        <dbReference type="RuleBase" id="RU000633"/>
    </source>
</evidence>
<feature type="disulfide bond" evidence="14">
    <location>
        <begin position="640"/>
        <end position="649"/>
    </location>
</feature>
<name>A0A1J1HHK0_9DIPT</name>
<keyword evidence="6 18" id="KW-0732">Signal</keyword>
<keyword evidence="9 17" id="KW-1133">Transmembrane helix</keyword>
<dbReference type="InterPro" id="IPR013111">
    <property type="entry name" value="EGF_extracell"/>
</dbReference>
<dbReference type="SUPFAM" id="SSF57196">
    <property type="entry name" value="EGF/Laminin"/>
    <property type="match status" value="1"/>
</dbReference>
<feature type="region of interest" description="Disordered" evidence="16">
    <location>
        <begin position="786"/>
        <end position="811"/>
    </location>
</feature>
<feature type="disulfide bond" evidence="14">
    <location>
        <begin position="529"/>
        <end position="534"/>
    </location>
</feature>
<dbReference type="Gene3D" id="2.10.25.10">
    <property type="entry name" value="Laminin"/>
    <property type="match status" value="3"/>
</dbReference>
<gene>
    <name evidence="21" type="primary">putative Integrin beta-nu</name>
    <name evidence="21" type="ORF">CLUMA_CG001304</name>
</gene>
<dbReference type="InterPro" id="IPR015812">
    <property type="entry name" value="Integrin_bsu"/>
</dbReference>
<dbReference type="InterPro" id="IPR032695">
    <property type="entry name" value="Integrin_dom_sf"/>
</dbReference>
<keyword evidence="22" id="KW-1185">Reference proteome</keyword>
<feature type="disulfide bond" evidence="14">
    <location>
        <begin position="388"/>
        <end position="401"/>
    </location>
</feature>
<evidence type="ECO:0000256" key="9">
    <source>
        <dbReference type="ARBA" id="ARBA00022989"/>
    </source>
</evidence>
<feature type="disulfide bond" evidence="14">
    <location>
        <begin position="547"/>
        <end position="550"/>
    </location>
</feature>
<keyword evidence="7" id="KW-0677">Repeat</keyword>
<feature type="disulfide bond" evidence="14">
    <location>
        <begin position="564"/>
        <end position="569"/>
    </location>
</feature>
<feature type="chain" id="PRO_5011977979" description="Integrin beta" evidence="18">
    <location>
        <begin position="21"/>
        <end position="811"/>
    </location>
</feature>
<keyword evidence="5 15" id="KW-0812">Transmembrane</keyword>
<organism evidence="21 22">
    <name type="scientific">Clunio marinus</name>
    <dbReference type="NCBI Taxonomy" id="568069"/>
    <lineage>
        <taxon>Eukaryota</taxon>
        <taxon>Metazoa</taxon>
        <taxon>Ecdysozoa</taxon>
        <taxon>Arthropoda</taxon>
        <taxon>Hexapoda</taxon>
        <taxon>Insecta</taxon>
        <taxon>Pterygota</taxon>
        <taxon>Neoptera</taxon>
        <taxon>Endopterygota</taxon>
        <taxon>Diptera</taxon>
        <taxon>Nematocera</taxon>
        <taxon>Chironomoidea</taxon>
        <taxon>Chironomidae</taxon>
        <taxon>Clunio</taxon>
    </lineage>
</organism>
<dbReference type="InterPro" id="IPR033760">
    <property type="entry name" value="Integrin_beta_N"/>
</dbReference>
<comment type="subcellular location">
    <subcellularLocation>
        <location evidence="1 15">Cell membrane</location>
        <topology evidence="1 15">Single-pass type I membrane protein</topology>
    </subcellularLocation>
</comment>
<evidence type="ECO:0000256" key="17">
    <source>
        <dbReference type="SAM" id="Phobius"/>
    </source>
</evidence>
<dbReference type="PANTHER" id="PTHR10082:SF59">
    <property type="entry name" value="INTEGRIN BETA-NU"/>
    <property type="match status" value="1"/>
</dbReference>
<evidence type="ECO:0000256" key="13">
    <source>
        <dbReference type="ARBA" id="ARBA00023180"/>
    </source>
</evidence>
<evidence type="ECO:0000256" key="4">
    <source>
        <dbReference type="ARBA" id="ARBA00022536"/>
    </source>
</evidence>
<feature type="disulfide bond" evidence="14">
    <location>
        <begin position="566"/>
        <end position="605"/>
    </location>
</feature>
<evidence type="ECO:0000256" key="5">
    <source>
        <dbReference type="ARBA" id="ARBA00022692"/>
    </source>
</evidence>
<feature type="disulfide bond" evidence="14">
    <location>
        <begin position="476"/>
        <end position="523"/>
    </location>
</feature>
<feature type="signal peptide" evidence="18">
    <location>
        <begin position="1"/>
        <end position="20"/>
    </location>
</feature>
<proteinExistence type="inferred from homology"/>
<feature type="disulfide bond" evidence="14">
    <location>
        <begin position="44"/>
        <end position="56"/>
    </location>
</feature>
<keyword evidence="4" id="KW-0245">EGF-like domain</keyword>
<dbReference type="EMBL" id="CVRI01000004">
    <property type="protein sequence ID" value="CRK87503.1"/>
    <property type="molecule type" value="Genomic_DNA"/>
</dbReference>
<dbReference type="PRINTS" id="PR01186">
    <property type="entry name" value="INTEGRINB"/>
</dbReference>
<keyword evidence="13" id="KW-0325">Glycoprotein</keyword>
<accession>A0A1J1HHK0</accession>
<keyword evidence="8 15" id="KW-0130">Cell adhesion</keyword>
<dbReference type="FunFam" id="3.40.50.410:FF:000002">
    <property type="entry name" value="Integrin beta"/>
    <property type="match status" value="1"/>
</dbReference>
<dbReference type="Gene3D" id="3.30.1680.10">
    <property type="entry name" value="ligand-binding face of the semaphorins, domain 2"/>
    <property type="match status" value="1"/>
</dbReference>
<dbReference type="GO" id="GO:0009986">
    <property type="term" value="C:cell surface"/>
    <property type="evidence" value="ECO:0007669"/>
    <property type="project" value="TreeGrafter"/>
</dbReference>
<dbReference type="Pfam" id="PF08725">
    <property type="entry name" value="Integrin_b_cyt"/>
    <property type="match status" value="1"/>
</dbReference>
<dbReference type="GO" id="GO:0005178">
    <property type="term" value="F:integrin binding"/>
    <property type="evidence" value="ECO:0007669"/>
    <property type="project" value="TreeGrafter"/>
</dbReference>
<dbReference type="SUPFAM" id="SSF69179">
    <property type="entry name" value="Integrin domains"/>
    <property type="match status" value="1"/>
</dbReference>
<keyword evidence="3" id="KW-1003">Cell membrane</keyword>
<dbReference type="GO" id="GO:0007160">
    <property type="term" value="P:cell-matrix adhesion"/>
    <property type="evidence" value="ECO:0007669"/>
    <property type="project" value="TreeGrafter"/>
</dbReference>
<feature type="disulfide bond" evidence="14">
    <location>
        <begin position="571"/>
        <end position="580"/>
    </location>
</feature>
<dbReference type="Pfam" id="PF00362">
    <property type="entry name" value="Integrin_beta"/>
    <property type="match status" value="1"/>
</dbReference>
<dbReference type="InterPro" id="IPR057243">
    <property type="entry name" value="Integrin_I-EGF_CS"/>
</dbReference>
<feature type="disulfide bond" evidence="14">
    <location>
        <begin position="191"/>
        <end position="198"/>
    </location>
</feature>
<evidence type="ECO:0000256" key="2">
    <source>
        <dbReference type="ARBA" id="ARBA00007449"/>
    </source>
</evidence>
<keyword evidence="10 15" id="KW-0401">Integrin</keyword>
<feature type="disulfide bond" evidence="14">
    <location>
        <begin position="31"/>
        <end position="41"/>
    </location>
</feature>
<sequence length="811" mass="92415">MTRKLFIIVILVNLVLLINANSQYCVGHDTCEKCMDEDSTCAWCSDRQYDMRRSRCMSHSDLREANCREEFIQTNKYHPIEITKDDDLRDFNKEFDSVQIRPQSVKMKLRKSRQQIIRMNYKPARNYPLDLYYLMDLTWSMRDDKQTLVRMGGSLTHSLKNLTENFRLGFGSFADKPIYPYINPGSEENPCNLVHDKCLPTYGFKHKLGLTDDIQQFVAKVNGSEITGNLDNLEGGLDALMQILVCRQEIGWNDKTRKIVVFASDGPMHYAGDGLIAGLVKKNDKTCHLNENGDYMASLDYDYPSLEEIYRELLRAKISVIFAVTSDVIFQYDQIHELMEEITSVGQLAVDSSNILQLVEQGYAEAVKKTQFQDNSPDYIKLEYKTTCGGKYEPAQYTSKCDNVEIGNEYDFDVGVTLLNYPEDGTRNLKIKVEEANIDSEAMEIEIEIDYPCESCTVLPGEPASALCDRQGEWKCGACICNKGFVGRQCECNLQEYSSTKELDNQCRELIKQDNNTIYGPMCTDRGECLCGQCICDLKYEGKYCECDSCPYYNGLECGGNGICKCGKCECLSEFSGDTCECSTLQTNCIAPDNTKKENDKVVVCSGHGECNCNNCECNEMHFGKFCESNLENQTMNSLCIFYEPCVQCVINRKLERECSDYNEKCSSQTEGLYKSEFYDDISDAPIQCIARVRYDEDTVCEYKFTYELDEKSETNIRIADTPCPAFNVAAYSIIGIIIATFLIGLIILLAVKCNMMLADRREFAKFEEERKNWRISHASPIYKSPITEFRNPQKGRESQNAFEMQPSPSP</sequence>
<evidence type="ECO:0000256" key="3">
    <source>
        <dbReference type="ARBA" id="ARBA00022475"/>
    </source>
</evidence>
<feature type="disulfide bond" evidence="14">
    <location>
        <begin position="481"/>
        <end position="490"/>
    </location>
</feature>
<dbReference type="Pfam" id="PF07974">
    <property type="entry name" value="EGF_2"/>
    <property type="match status" value="1"/>
</dbReference>
<feature type="disulfide bond" evidence="14">
    <location>
        <begin position="646"/>
        <end position="724"/>
    </location>
</feature>
<evidence type="ECO:0000256" key="16">
    <source>
        <dbReference type="SAM" id="MobiDB-lite"/>
    </source>
</evidence>
<evidence type="ECO:0000256" key="1">
    <source>
        <dbReference type="ARBA" id="ARBA00004251"/>
    </source>
</evidence>
<dbReference type="Proteomes" id="UP000183832">
    <property type="component" value="Unassembled WGS sequence"/>
</dbReference>
<feature type="disulfide bond" evidence="14">
    <location>
        <begin position="34"/>
        <end position="67"/>
    </location>
</feature>
<feature type="domain" description="Integrin beta subunit VWA" evidence="19">
    <location>
        <begin position="30"/>
        <end position="456"/>
    </location>
</feature>
<dbReference type="OrthoDB" id="410592at2759"/>
<dbReference type="FunFam" id="2.10.25.10:FF:000036">
    <property type="entry name" value="Integrin beta"/>
    <property type="match status" value="1"/>
</dbReference>
<feature type="domain" description="Integrin beta subunit cytoplasmic" evidence="20">
    <location>
        <begin position="753"/>
        <end position="797"/>
    </location>
</feature>
<evidence type="ECO:0000256" key="18">
    <source>
        <dbReference type="SAM" id="SignalP"/>
    </source>
</evidence>
<dbReference type="SUPFAM" id="SSF103575">
    <property type="entry name" value="Plexin repeat"/>
    <property type="match status" value="1"/>
</dbReference>
<dbReference type="InterPro" id="IPR036465">
    <property type="entry name" value="vWFA_dom_sf"/>
</dbReference>
<evidence type="ECO:0000313" key="21">
    <source>
        <dbReference type="EMBL" id="CRK87503.1"/>
    </source>
</evidence>
<evidence type="ECO:0000256" key="8">
    <source>
        <dbReference type="ARBA" id="ARBA00022889"/>
    </source>
</evidence>
<dbReference type="GO" id="GO:0033627">
    <property type="term" value="P:cell adhesion mediated by integrin"/>
    <property type="evidence" value="ECO:0007669"/>
    <property type="project" value="TreeGrafter"/>
</dbReference>
<dbReference type="GO" id="GO:0007157">
    <property type="term" value="P:heterophilic cell-cell adhesion via plasma membrane cell adhesion molecules"/>
    <property type="evidence" value="ECO:0007669"/>
    <property type="project" value="UniProtKB-ARBA"/>
</dbReference>
<feature type="disulfide bond" evidence="14">
    <location>
        <begin position="531"/>
        <end position="558"/>
    </location>
</feature>
<comment type="similarity">
    <text evidence="2 15">Belongs to the integrin beta chain family.</text>
</comment>
<dbReference type="PROSITE" id="PS00243">
    <property type="entry name" value="I_EGF_1"/>
    <property type="match status" value="1"/>
</dbReference>